<feature type="compositionally biased region" description="Polar residues" evidence="1">
    <location>
        <begin position="426"/>
        <end position="451"/>
    </location>
</feature>
<dbReference type="RefSeq" id="XP_062653908.1">
    <property type="nucleotide sequence ID" value="XM_062807197.1"/>
</dbReference>
<gene>
    <name evidence="2" type="ORF">B0H64DRAFT_452316</name>
</gene>
<dbReference type="GeneID" id="87844145"/>
<evidence type="ECO:0000313" key="3">
    <source>
        <dbReference type="Proteomes" id="UP001278766"/>
    </source>
</evidence>
<evidence type="ECO:0000313" key="2">
    <source>
        <dbReference type="EMBL" id="KAK3290394.1"/>
    </source>
</evidence>
<reference evidence="2" key="2">
    <citation type="submission" date="2023-06" db="EMBL/GenBank/DDBJ databases">
        <authorList>
            <consortium name="Lawrence Berkeley National Laboratory"/>
            <person name="Haridas S."/>
            <person name="Hensen N."/>
            <person name="Bonometti L."/>
            <person name="Westerberg I."/>
            <person name="Brannstrom I.O."/>
            <person name="Guillou S."/>
            <person name="Cros-Aarteil S."/>
            <person name="Calhoun S."/>
            <person name="Kuo A."/>
            <person name="Mondo S."/>
            <person name="Pangilinan J."/>
            <person name="Riley R."/>
            <person name="Labutti K."/>
            <person name="Andreopoulos B."/>
            <person name="Lipzen A."/>
            <person name="Chen C."/>
            <person name="Yanf M."/>
            <person name="Daum C."/>
            <person name="Ng V."/>
            <person name="Clum A."/>
            <person name="Steindorff A."/>
            <person name="Ohm R."/>
            <person name="Martin F."/>
            <person name="Silar P."/>
            <person name="Natvig D."/>
            <person name="Lalanne C."/>
            <person name="Gautier V."/>
            <person name="Ament-Velasquez S.L."/>
            <person name="Kruys A."/>
            <person name="Hutchinson M.I."/>
            <person name="Powell A.J."/>
            <person name="Barry K."/>
            <person name="Miller A.N."/>
            <person name="Grigoriev I.V."/>
            <person name="Debuchy R."/>
            <person name="Gladieux P."/>
            <person name="Thoren M.H."/>
            <person name="Johannesson H."/>
        </authorList>
    </citation>
    <scope>NUCLEOTIDE SEQUENCE</scope>
    <source>
        <strain evidence="2">CBS 168.71</strain>
    </source>
</reference>
<keyword evidence="3" id="KW-1185">Reference proteome</keyword>
<accession>A0AAE0H5J3</accession>
<protein>
    <submittedName>
        <fullName evidence="2">Uncharacterized protein</fullName>
    </submittedName>
</protein>
<dbReference type="EMBL" id="JAUEPN010000013">
    <property type="protein sequence ID" value="KAK3290394.1"/>
    <property type="molecule type" value="Genomic_DNA"/>
</dbReference>
<dbReference type="Proteomes" id="UP001278766">
    <property type="component" value="Unassembled WGS sequence"/>
</dbReference>
<evidence type="ECO:0000256" key="1">
    <source>
        <dbReference type="SAM" id="MobiDB-lite"/>
    </source>
</evidence>
<feature type="region of interest" description="Disordered" evidence="1">
    <location>
        <begin position="338"/>
        <end position="377"/>
    </location>
</feature>
<feature type="compositionally biased region" description="Basic and acidic residues" evidence="1">
    <location>
        <begin position="526"/>
        <end position="536"/>
    </location>
</feature>
<feature type="region of interest" description="Disordered" evidence="1">
    <location>
        <begin position="411"/>
        <end position="570"/>
    </location>
</feature>
<sequence>MSAPDNPGASPNADDRAKAARLVTAINYRAKALELSLAAWPVFEQSAGTNTSGLACALVVMRHLLCHFPSPARDAYLAEVGAEAVAENMLLTAAISTDREVASELCQRLQDSLHPDELSFERLMDAEIMQATAWKTRYFCFFGDSYERDSKQEPWRPLPDSAMPVTEKDFLTWDGVQKKTIGEYINIFSTSLVYHETGRELVKFTNAPLVLRIVLANKNPTLDLYRDLFRFTLWLVSRGHAPRRSFSYSCAAAVRVRATPDGNDSLRLYNSDGSHFRPEGGTLPWSDTWRVEDGDRYVLFFIRFDAFPEDPAPLAESNRNTEGLALVRLARADELRKVSEQQAAGDSPPPVRVSPEAESVPAQSPSPQPTPIRRNPMLGACSSVEQGVGLFGASASVLSSWQAEAAKLAAGSTSNALGDRGDTDVDTQATRANSQSNEPVNTFGGPNSFGTNRGPPPFASSGNARRTHRGRRHSKRNIATDANQEAILNPRLTLANSGNRQDAPALDDDRQERIAPRQRTPSFGESPRRHIPEFVRRSLSPARNPRQNSRTYGRNPRDYDTGERDYSRRR</sequence>
<proteinExistence type="predicted"/>
<feature type="compositionally biased region" description="Basic residues" evidence="1">
    <location>
        <begin position="465"/>
        <end position="476"/>
    </location>
</feature>
<reference evidence="2" key="1">
    <citation type="journal article" date="2023" name="Mol. Phylogenet. Evol.">
        <title>Genome-scale phylogeny and comparative genomics of the fungal order Sordariales.</title>
        <authorList>
            <person name="Hensen N."/>
            <person name="Bonometti L."/>
            <person name="Westerberg I."/>
            <person name="Brannstrom I.O."/>
            <person name="Guillou S."/>
            <person name="Cros-Aarteil S."/>
            <person name="Calhoun S."/>
            <person name="Haridas S."/>
            <person name="Kuo A."/>
            <person name="Mondo S."/>
            <person name="Pangilinan J."/>
            <person name="Riley R."/>
            <person name="LaButti K."/>
            <person name="Andreopoulos B."/>
            <person name="Lipzen A."/>
            <person name="Chen C."/>
            <person name="Yan M."/>
            <person name="Daum C."/>
            <person name="Ng V."/>
            <person name="Clum A."/>
            <person name="Steindorff A."/>
            <person name="Ohm R.A."/>
            <person name="Martin F."/>
            <person name="Silar P."/>
            <person name="Natvig D.O."/>
            <person name="Lalanne C."/>
            <person name="Gautier V."/>
            <person name="Ament-Velasquez S.L."/>
            <person name="Kruys A."/>
            <person name="Hutchinson M.I."/>
            <person name="Powell A.J."/>
            <person name="Barry K."/>
            <person name="Miller A.N."/>
            <person name="Grigoriev I.V."/>
            <person name="Debuchy R."/>
            <person name="Gladieux P."/>
            <person name="Hiltunen Thoren M."/>
            <person name="Johannesson H."/>
        </authorList>
    </citation>
    <scope>NUCLEOTIDE SEQUENCE</scope>
    <source>
        <strain evidence="2">CBS 168.71</strain>
    </source>
</reference>
<organism evidence="2 3">
    <name type="scientific">Chaetomium fimeti</name>
    <dbReference type="NCBI Taxonomy" id="1854472"/>
    <lineage>
        <taxon>Eukaryota</taxon>
        <taxon>Fungi</taxon>
        <taxon>Dikarya</taxon>
        <taxon>Ascomycota</taxon>
        <taxon>Pezizomycotina</taxon>
        <taxon>Sordariomycetes</taxon>
        <taxon>Sordariomycetidae</taxon>
        <taxon>Sordariales</taxon>
        <taxon>Chaetomiaceae</taxon>
        <taxon>Chaetomium</taxon>
    </lineage>
</organism>
<dbReference type="AlphaFoldDB" id="A0AAE0H5J3"/>
<feature type="compositionally biased region" description="Basic and acidic residues" evidence="1">
    <location>
        <begin position="555"/>
        <end position="570"/>
    </location>
</feature>
<comment type="caution">
    <text evidence="2">The sequence shown here is derived from an EMBL/GenBank/DDBJ whole genome shotgun (WGS) entry which is preliminary data.</text>
</comment>
<name>A0AAE0H5J3_9PEZI</name>